<organism evidence="3 5">
    <name type="scientific">Acetobacter malorum</name>
    <dbReference type="NCBI Taxonomy" id="178901"/>
    <lineage>
        <taxon>Bacteria</taxon>
        <taxon>Pseudomonadati</taxon>
        <taxon>Pseudomonadota</taxon>
        <taxon>Alphaproteobacteria</taxon>
        <taxon>Acetobacterales</taxon>
        <taxon>Acetobacteraceae</taxon>
        <taxon>Acetobacter</taxon>
    </lineage>
</organism>
<dbReference type="AlphaFoldDB" id="A0A087PKM1"/>
<dbReference type="RefSeq" id="WP_043551695.1">
    <property type="nucleotide sequence ID" value="NZ_CALAZD010000104.1"/>
</dbReference>
<evidence type="ECO:0000256" key="1">
    <source>
        <dbReference type="SAM" id="MobiDB-lite"/>
    </source>
</evidence>
<protein>
    <submittedName>
        <fullName evidence="3">Uncharacterized protein</fullName>
    </submittedName>
</protein>
<dbReference type="GeneID" id="29558171"/>
<gene>
    <name evidence="2" type="ORF">AD933_07155</name>
    <name evidence="3" type="ORF">AD951_12725</name>
    <name evidence="4" type="ORF">AD953_04355</name>
</gene>
<feature type="region of interest" description="Disordered" evidence="1">
    <location>
        <begin position="19"/>
        <end position="41"/>
    </location>
</feature>
<dbReference type="OrthoDB" id="7224333at2"/>
<evidence type="ECO:0000313" key="5">
    <source>
        <dbReference type="Proteomes" id="UP000075377"/>
    </source>
</evidence>
<dbReference type="Proteomes" id="UP000075538">
    <property type="component" value="Unassembled WGS sequence"/>
</dbReference>
<comment type="caution">
    <text evidence="3">The sequence shown here is derived from an EMBL/GenBank/DDBJ whole genome shotgun (WGS) entry which is preliminary data.</text>
</comment>
<name>A0A087PKM1_9PROT</name>
<dbReference type="EMBL" id="LHZF01000160">
    <property type="protein sequence ID" value="KXV16153.1"/>
    <property type="molecule type" value="Genomic_DNA"/>
</dbReference>
<proteinExistence type="predicted"/>
<dbReference type="Proteomes" id="UP000075377">
    <property type="component" value="Unassembled WGS sequence"/>
</dbReference>
<evidence type="ECO:0000313" key="3">
    <source>
        <dbReference type="EMBL" id="KXV68169.1"/>
    </source>
</evidence>
<reference evidence="5 6" key="1">
    <citation type="submission" date="2015-06" db="EMBL/GenBank/DDBJ databases">
        <title>Improved classification and identification of acetic acid bacteria using matrix-assisted laser desorption/ionization time-of-flight mass spectrometry; Gluconobacter nephelii and Gluconobacter uchimurae are later heterotypic synonyms of Gluconobacter japonicus and Gluconobacter oxydans, respectively.</title>
        <authorList>
            <person name="Li L."/>
            <person name="Cleenwerck I."/>
            <person name="De Vuyst L."/>
            <person name="Vandamme P."/>
        </authorList>
    </citation>
    <scope>NUCLEOTIDE SEQUENCE [LARGE SCALE GENOMIC DNA]</scope>
    <source>
        <strain evidence="2 6">LMG 1552</strain>
        <strain evidence="4 7">LMG 1604</strain>
        <strain evidence="3 5">LMG 1699</strain>
    </source>
</reference>
<evidence type="ECO:0000313" key="4">
    <source>
        <dbReference type="EMBL" id="KXV77967.1"/>
    </source>
</evidence>
<dbReference type="PATRIC" id="fig|178901.10.peg.1869"/>
<evidence type="ECO:0000313" key="2">
    <source>
        <dbReference type="EMBL" id="KXV16153.1"/>
    </source>
</evidence>
<evidence type="ECO:0000313" key="7">
    <source>
        <dbReference type="Proteomes" id="UP000075538"/>
    </source>
</evidence>
<feature type="compositionally biased region" description="Basic and acidic residues" evidence="1">
    <location>
        <begin position="32"/>
        <end position="41"/>
    </location>
</feature>
<dbReference type="Proteomes" id="UP000075526">
    <property type="component" value="Unassembled WGS sequence"/>
</dbReference>
<dbReference type="EMBL" id="LHZZ01000429">
    <property type="protein sequence ID" value="KXV77967.1"/>
    <property type="molecule type" value="Genomic_DNA"/>
</dbReference>
<sequence length="88" mass="10138">MSEENMSDENDVIVGYLVQREDEDGDVTFWDPRNEWQEDPNEGKFYESEDEANADAKKLQEGDSATITVELVFEDDEDPEEDAEDEKA</sequence>
<accession>A0A087PKM1</accession>
<dbReference type="EMBL" id="LHZX01000312">
    <property type="protein sequence ID" value="KXV68169.1"/>
    <property type="molecule type" value="Genomic_DNA"/>
</dbReference>
<evidence type="ECO:0000313" key="6">
    <source>
        <dbReference type="Proteomes" id="UP000075526"/>
    </source>
</evidence>